<dbReference type="SUPFAM" id="SSF53686">
    <property type="entry name" value="Tryptophan synthase beta subunit-like PLP-dependent enzymes"/>
    <property type="match status" value="1"/>
</dbReference>
<dbReference type="OrthoDB" id="10259545at2759"/>
<reference evidence="2" key="1">
    <citation type="journal article" date="2021" name="Nat. Commun.">
        <title>Genetic determinants of endophytism in the Arabidopsis root mycobiome.</title>
        <authorList>
            <person name="Mesny F."/>
            <person name="Miyauchi S."/>
            <person name="Thiergart T."/>
            <person name="Pickel B."/>
            <person name="Atanasova L."/>
            <person name="Karlsson M."/>
            <person name="Huettel B."/>
            <person name="Barry K.W."/>
            <person name="Haridas S."/>
            <person name="Chen C."/>
            <person name="Bauer D."/>
            <person name="Andreopoulos W."/>
            <person name="Pangilinan J."/>
            <person name="LaButti K."/>
            <person name="Riley R."/>
            <person name="Lipzen A."/>
            <person name="Clum A."/>
            <person name="Drula E."/>
            <person name="Henrissat B."/>
            <person name="Kohler A."/>
            <person name="Grigoriev I.V."/>
            <person name="Martin F.M."/>
            <person name="Hacquard S."/>
        </authorList>
    </citation>
    <scope>NUCLEOTIDE SEQUENCE</scope>
    <source>
        <strain evidence="2">MPI-CAGE-AT-0021</strain>
    </source>
</reference>
<feature type="domain" description="Tryptophan synthase beta chain-like PALP" evidence="1">
    <location>
        <begin position="2"/>
        <end position="108"/>
    </location>
</feature>
<protein>
    <submittedName>
        <fullName evidence="2">Cysteine synthase</fullName>
    </submittedName>
</protein>
<dbReference type="Gene3D" id="3.40.50.1100">
    <property type="match status" value="1"/>
</dbReference>
<sequence length="122" mass="12809">VSKVLKSTWPECRVAILEPASAPVITEGRAGTHGVEGIGNGFVPPLLDERLYDEACAVPEDEARVMCRQLAKEEGILVGTSTGLNVVAAIALAEKLGPGKTVITVACDMGLRYVRGGLFTSE</sequence>
<feature type="non-terminal residue" evidence="2">
    <location>
        <position position="1"/>
    </location>
</feature>
<accession>A0A9P9J4G2</accession>
<dbReference type="AlphaFoldDB" id="A0A9P9J4G2"/>
<dbReference type="InterPro" id="IPR036052">
    <property type="entry name" value="TrpB-like_PALP_sf"/>
</dbReference>
<evidence type="ECO:0000259" key="1">
    <source>
        <dbReference type="Pfam" id="PF00291"/>
    </source>
</evidence>
<dbReference type="PANTHER" id="PTHR10314">
    <property type="entry name" value="CYSTATHIONINE BETA-SYNTHASE"/>
    <property type="match status" value="1"/>
</dbReference>
<dbReference type="Proteomes" id="UP000717696">
    <property type="component" value="Unassembled WGS sequence"/>
</dbReference>
<keyword evidence="3" id="KW-1185">Reference proteome</keyword>
<dbReference type="EMBL" id="JAGMUU010000008">
    <property type="protein sequence ID" value="KAH7146761.1"/>
    <property type="molecule type" value="Genomic_DNA"/>
</dbReference>
<evidence type="ECO:0000313" key="2">
    <source>
        <dbReference type="EMBL" id="KAH7146761.1"/>
    </source>
</evidence>
<evidence type="ECO:0000313" key="3">
    <source>
        <dbReference type="Proteomes" id="UP000717696"/>
    </source>
</evidence>
<comment type="caution">
    <text evidence="2">The sequence shown here is derived from an EMBL/GenBank/DDBJ whole genome shotgun (WGS) entry which is preliminary data.</text>
</comment>
<dbReference type="InterPro" id="IPR050214">
    <property type="entry name" value="Cys_Synth/Cystath_Beta-Synth"/>
</dbReference>
<proteinExistence type="predicted"/>
<gene>
    <name evidence="2" type="ORF">B0J13DRAFT_442229</name>
</gene>
<dbReference type="Pfam" id="PF00291">
    <property type="entry name" value="PALP"/>
    <property type="match status" value="1"/>
</dbReference>
<name>A0A9P9J4G2_9HYPO</name>
<organism evidence="2 3">
    <name type="scientific">Dactylonectria estremocensis</name>
    <dbReference type="NCBI Taxonomy" id="1079267"/>
    <lineage>
        <taxon>Eukaryota</taxon>
        <taxon>Fungi</taxon>
        <taxon>Dikarya</taxon>
        <taxon>Ascomycota</taxon>
        <taxon>Pezizomycotina</taxon>
        <taxon>Sordariomycetes</taxon>
        <taxon>Hypocreomycetidae</taxon>
        <taxon>Hypocreales</taxon>
        <taxon>Nectriaceae</taxon>
        <taxon>Dactylonectria</taxon>
    </lineage>
</organism>
<dbReference type="InterPro" id="IPR001926">
    <property type="entry name" value="TrpB-like_PALP"/>
</dbReference>